<proteinExistence type="predicted"/>
<name>A0ABV0WJ37_9TELE</name>
<accession>A0ABV0WJ37</accession>
<dbReference type="EMBL" id="JAHRIM010051056">
    <property type="protein sequence ID" value="MEQ2269124.1"/>
    <property type="molecule type" value="Genomic_DNA"/>
</dbReference>
<comment type="caution">
    <text evidence="1">The sequence shown here is derived from an EMBL/GenBank/DDBJ whole genome shotgun (WGS) entry which is preliminary data.</text>
</comment>
<sequence length="123" mass="13375">MLPSLVSFFSVPPLKTQAPPWPSWRIWPGTAAARVEPHSLSSPSCPPQLSAGEITEDVQQQLPMKRHISDAPARHQAASLGVKPPAEAGFQLFRSEPPWVTFAQILSRVIGVLAWLVSMNTTG</sequence>
<protein>
    <submittedName>
        <fullName evidence="1">Uncharacterized protein</fullName>
    </submittedName>
</protein>
<gene>
    <name evidence="1" type="ORF">XENORESO_000043</name>
</gene>
<reference evidence="1 2" key="1">
    <citation type="submission" date="2021-06" db="EMBL/GenBank/DDBJ databases">
        <authorList>
            <person name="Palmer J.M."/>
        </authorList>
    </citation>
    <scope>NUCLEOTIDE SEQUENCE [LARGE SCALE GENOMIC DNA]</scope>
    <source>
        <strain evidence="1 2">XR_2019</strain>
        <tissue evidence="1">Muscle</tissue>
    </source>
</reference>
<dbReference type="Proteomes" id="UP001444071">
    <property type="component" value="Unassembled WGS sequence"/>
</dbReference>
<evidence type="ECO:0000313" key="1">
    <source>
        <dbReference type="EMBL" id="MEQ2269124.1"/>
    </source>
</evidence>
<organism evidence="1 2">
    <name type="scientific">Xenotaenia resolanae</name>
    <dbReference type="NCBI Taxonomy" id="208358"/>
    <lineage>
        <taxon>Eukaryota</taxon>
        <taxon>Metazoa</taxon>
        <taxon>Chordata</taxon>
        <taxon>Craniata</taxon>
        <taxon>Vertebrata</taxon>
        <taxon>Euteleostomi</taxon>
        <taxon>Actinopterygii</taxon>
        <taxon>Neopterygii</taxon>
        <taxon>Teleostei</taxon>
        <taxon>Neoteleostei</taxon>
        <taxon>Acanthomorphata</taxon>
        <taxon>Ovalentaria</taxon>
        <taxon>Atherinomorphae</taxon>
        <taxon>Cyprinodontiformes</taxon>
        <taxon>Goodeidae</taxon>
        <taxon>Xenotaenia</taxon>
    </lineage>
</organism>
<keyword evidence="2" id="KW-1185">Reference proteome</keyword>
<evidence type="ECO:0000313" key="2">
    <source>
        <dbReference type="Proteomes" id="UP001444071"/>
    </source>
</evidence>